<dbReference type="Proteomes" id="UP000054843">
    <property type="component" value="Unassembled WGS sequence"/>
</dbReference>
<dbReference type="AlphaFoldDB" id="A0A0V1N1N8"/>
<organism evidence="1 2">
    <name type="scientific">Trichinella papuae</name>
    <dbReference type="NCBI Taxonomy" id="268474"/>
    <lineage>
        <taxon>Eukaryota</taxon>
        <taxon>Metazoa</taxon>
        <taxon>Ecdysozoa</taxon>
        <taxon>Nematoda</taxon>
        <taxon>Enoplea</taxon>
        <taxon>Dorylaimia</taxon>
        <taxon>Trichinellida</taxon>
        <taxon>Trichinellidae</taxon>
        <taxon>Trichinella</taxon>
    </lineage>
</organism>
<evidence type="ECO:0000313" key="2">
    <source>
        <dbReference type="Proteomes" id="UP000054843"/>
    </source>
</evidence>
<reference evidence="1 2" key="1">
    <citation type="submission" date="2015-01" db="EMBL/GenBank/DDBJ databases">
        <title>Evolution of Trichinella species and genotypes.</title>
        <authorList>
            <person name="Korhonen P.K."/>
            <person name="Edoardo P."/>
            <person name="Giuseppe L.R."/>
            <person name="Gasser R.B."/>
        </authorList>
    </citation>
    <scope>NUCLEOTIDE SEQUENCE [LARGE SCALE GENOMIC DNA]</scope>
    <source>
        <strain evidence="1">ISS1980</strain>
    </source>
</reference>
<keyword evidence="2" id="KW-1185">Reference proteome</keyword>
<accession>A0A0V1N1N8</accession>
<proteinExistence type="predicted"/>
<sequence length="86" mass="9978">MTPVVMLVVLPRAFCGFSRRSQLYITLLAKTKQKHAFSSRSAIVISVACYCTEEKLQRARDDLMEIFFESMTENKQIQIRQMISRS</sequence>
<protein>
    <submittedName>
        <fullName evidence="1">Uncharacterized protein</fullName>
    </submittedName>
</protein>
<evidence type="ECO:0000313" key="1">
    <source>
        <dbReference type="EMBL" id="KRZ77960.1"/>
    </source>
</evidence>
<comment type="caution">
    <text evidence="1">The sequence shown here is derived from an EMBL/GenBank/DDBJ whole genome shotgun (WGS) entry which is preliminary data.</text>
</comment>
<name>A0A0V1N1N8_9BILA</name>
<dbReference type="EMBL" id="JYDO01000015">
    <property type="protein sequence ID" value="KRZ77960.1"/>
    <property type="molecule type" value="Genomic_DNA"/>
</dbReference>
<gene>
    <name evidence="1" type="ORF">T10_5438</name>
</gene>